<evidence type="ECO:0000313" key="13">
    <source>
        <dbReference type="Proteomes" id="UP000318336"/>
    </source>
</evidence>
<evidence type="ECO:0000256" key="10">
    <source>
        <dbReference type="PROSITE-ProRule" id="PRU00169"/>
    </source>
</evidence>
<dbReference type="Gene3D" id="3.40.50.2300">
    <property type="match status" value="1"/>
</dbReference>
<evidence type="ECO:0000256" key="2">
    <source>
        <dbReference type="ARBA" id="ARBA00022490"/>
    </source>
</evidence>
<dbReference type="SUPFAM" id="SSF52172">
    <property type="entry name" value="CheY-like"/>
    <property type="match status" value="1"/>
</dbReference>
<evidence type="ECO:0000256" key="4">
    <source>
        <dbReference type="ARBA" id="ARBA00023012"/>
    </source>
</evidence>
<dbReference type="Proteomes" id="UP000318336">
    <property type="component" value="Unassembled WGS sequence"/>
</dbReference>
<evidence type="ECO:0000256" key="6">
    <source>
        <dbReference type="ARBA" id="ARBA00023125"/>
    </source>
</evidence>
<evidence type="ECO:0000256" key="8">
    <source>
        <dbReference type="ARBA" id="ARBA00023163"/>
    </source>
</evidence>
<dbReference type="InterPro" id="IPR036388">
    <property type="entry name" value="WH-like_DNA-bd_sf"/>
</dbReference>
<dbReference type="GO" id="GO:0003677">
    <property type="term" value="F:DNA binding"/>
    <property type="evidence" value="ECO:0007669"/>
    <property type="project" value="UniProtKB-KW"/>
</dbReference>
<dbReference type="InterPro" id="IPR001789">
    <property type="entry name" value="Sig_transdc_resp-reg_receiver"/>
</dbReference>
<accession>A0A542WZT0</accession>
<dbReference type="PANTHER" id="PTHR45526:SF1">
    <property type="entry name" value="TRANSCRIPTIONAL REGULATORY PROTEIN DCUR-RELATED"/>
    <property type="match status" value="1"/>
</dbReference>
<keyword evidence="3 10" id="KW-0597">Phosphoprotein</keyword>
<dbReference type="InterPro" id="IPR024187">
    <property type="entry name" value="Sig_transdc_resp-reg_cit/mal"/>
</dbReference>
<dbReference type="PANTHER" id="PTHR45526">
    <property type="entry name" value="TRANSCRIPTIONAL REGULATORY PROTEIN DPIA"/>
    <property type="match status" value="1"/>
</dbReference>
<dbReference type="EMBL" id="VFOK01000002">
    <property type="protein sequence ID" value="TQL29087.1"/>
    <property type="molecule type" value="Genomic_DNA"/>
</dbReference>
<dbReference type="GO" id="GO:0003700">
    <property type="term" value="F:DNA-binding transcription factor activity"/>
    <property type="evidence" value="ECO:0007669"/>
    <property type="project" value="InterPro"/>
</dbReference>
<gene>
    <name evidence="12" type="ORF">FB554_3405</name>
</gene>
<sequence length="240" mass="25767">MSSVGGMPADPSPPLRVLVVDDDFLVAKVHTGFVEQVEGFSVVGSARDGAEALRLAERERPDVVLLDVHLPDLSGLEVLRRMRAAGVTSDVLMVTAERDVDAVQQAQAAGAVGYLVKPFTRDDLQARLADVRRARSRLDALASAGEQAAEQSDIDQVFGVRAEHGTTPLPKGLNRQTGDLVLAALADGELSATECAEQLGLSRVTARRYLEHFVETGAATARQQYGRVGRPERRYALRAG</sequence>
<reference evidence="12 13" key="1">
    <citation type="submission" date="2019-06" db="EMBL/GenBank/DDBJ databases">
        <title>Sequencing the genomes of 1000 actinobacteria strains.</title>
        <authorList>
            <person name="Klenk H.-P."/>
        </authorList>
    </citation>
    <scope>NUCLEOTIDE SEQUENCE [LARGE SCALE GENOMIC DNA]</scope>
    <source>
        <strain evidence="12 13">DSM 24617</strain>
    </source>
</reference>
<dbReference type="InterPro" id="IPR036390">
    <property type="entry name" value="WH_DNA-bd_sf"/>
</dbReference>
<organism evidence="12 13">
    <name type="scientific">Barrientosiimonas humi</name>
    <dbReference type="NCBI Taxonomy" id="999931"/>
    <lineage>
        <taxon>Bacteria</taxon>
        <taxon>Bacillati</taxon>
        <taxon>Actinomycetota</taxon>
        <taxon>Actinomycetes</taxon>
        <taxon>Micrococcales</taxon>
        <taxon>Dermacoccaceae</taxon>
        <taxon>Barrientosiimonas</taxon>
    </lineage>
</organism>
<dbReference type="GO" id="GO:0005737">
    <property type="term" value="C:cytoplasm"/>
    <property type="evidence" value="ECO:0007669"/>
    <property type="project" value="UniProtKB-SubCell"/>
</dbReference>
<feature type="domain" description="Response regulatory" evidence="11">
    <location>
        <begin position="16"/>
        <end position="132"/>
    </location>
</feature>
<dbReference type="Pfam" id="PF09339">
    <property type="entry name" value="HTH_IclR"/>
    <property type="match status" value="1"/>
</dbReference>
<proteinExistence type="predicted"/>
<dbReference type="Gene3D" id="1.10.10.10">
    <property type="entry name" value="Winged helix-like DNA-binding domain superfamily/Winged helix DNA-binding domain"/>
    <property type="match status" value="1"/>
</dbReference>
<evidence type="ECO:0000256" key="3">
    <source>
        <dbReference type="ARBA" id="ARBA00022553"/>
    </source>
</evidence>
<dbReference type="SUPFAM" id="SSF46785">
    <property type="entry name" value="Winged helix' DNA-binding domain"/>
    <property type="match status" value="1"/>
</dbReference>
<dbReference type="Pfam" id="PF00072">
    <property type="entry name" value="Response_reg"/>
    <property type="match status" value="1"/>
</dbReference>
<dbReference type="AlphaFoldDB" id="A0A542WZT0"/>
<evidence type="ECO:0000259" key="11">
    <source>
        <dbReference type="PROSITE" id="PS50110"/>
    </source>
</evidence>
<keyword evidence="6 9" id="KW-0238">DNA-binding</keyword>
<evidence type="ECO:0000256" key="9">
    <source>
        <dbReference type="PIRNR" id="PIRNR006171"/>
    </source>
</evidence>
<protein>
    <recommendedName>
        <fullName evidence="9">Transcriptional regulatory protein</fullName>
    </recommendedName>
</protein>
<keyword evidence="5 9" id="KW-0805">Transcription regulation</keyword>
<keyword evidence="2 9" id="KW-0963">Cytoplasm</keyword>
<name>A0A542WZT0_9MICO</name>
<evidence type="ECO:0000256" key="1">
    <source>
        <dbReference type="ARBA" id="ARBA00004496"/>
    </source>
</evidence>
<keyword evidence="13" id="KW-1185">Reference proteome</keyword>
<comment type="subcellular location">
    <subcellularLocation>
        <location evidence="1 9">Cytoplasm</location>
    </subcellularLocation>
</comment>
<keyword evidence="8 9" id="KW-0804">Transcription</keyword>
<dbReference type="SMART" id="SM00448">
    <property type="entry name" value="REC"/>
    <property type="match status" value="1"/>
</dbReference>
<dbReference type="PROSITE" id="PS50110">
    <property type="entry name" value="RESPONSE_REGULATORY"/>
    <property type="match status" value="1"/>
</dbReference>
<evidence type="ECO:0000256" key="5">
    <source>
        <dbReference type="ARBA" id="ARBA00023015"/>
    </source>
</evidence>
<dbReference type="GO" id="GO:0000156">
    <property type="term" value="F:phosphorelay response regulator activity"/>
    <property type="evidence" value="ECO:0007669"/>
    <property type="project" value="TreeGrafter"/>
</dbReference>
<dbReference type="InterPro" id="IPR051271">
    <property type="entry name" value="2C-system_Tx_regulators"/>
</dbReference>
<dbReference type="InterPro" id="IPR005471">
    <property type="entry name" value="Tscrpt_reg_IclR_N"/>
</dbReference>
<evidence type="ECO:0000256" key="7">
    <source>
        <dbReference type="ARBA" id="ARBA00023159"/>
    </source>
</evidence>
<dbReference type="PIRSF" id="PIRSF006171">
    <property type="entry name" value="RR_citrat_malat"/>
    <property type="match status" value="1"/>
</dbReference>
<keyword evidence="4 9" id="KW-0902">Two-component regulatory system</keyword>
<dbReference type="InterPro" id="IPR011006">
    <property type="entry name" value="CheY-like_superfamily"/>
</dbReference>
<evidence type="ECO:0000313" key="12">
    <source>
        <dbReference type="EMBL" id="TQL29087.1"/>
    </source>
</evidence>
<keyword evidence="7 9" id="KW-0010">Activator</keyword>
<feature type="modified residue" description="4-aspartylphosphate" evidence="10">
    <location>
        <position position="67"/>
    </location>
</feature>
<comment type="caution">
    <text evidence="12">The sequence shown here is derived from an EMBL/GenBank/DDBJ whole genome shotgun (WGS) entry which is preliminary data.</text>
</comment>